<dbReference type="WBParaSite" id="JU765_v2.g6353.t1">
    <property type="protein sequence ID" value="JU765_v2.g6353.t1"/>
    <property type="gene ID" value="JU765_v2.g6353"/>
</dbReference>
<proteinExistence type="predicted"/>
<organism evidence="1 2">
    <name type="scientific">Panagrolaimus sp. JU765</name>
    <dbReference type="NCBI Taxonomy" id="591449"/>
    <lineage>
        <taxon>Eukaryota</taxon>
        <taxon>Metazoa</taxon>
        <taxon>Ecdysozoa</taxon>
        <taxon>Nematoda</taxon>
        <taxon>Chromadorea</taxon>
        <taxon>Rhabditida</taxon>
        <taxon>Tylenchina</taxon>
        <taxon>Panagrolaimomorpha</taxon>
        <taxon>Panagrolaimoidea</taxon>
        <taxon>Panagrolaimidae</taxon>
        <taxon>Panagrolaimus</taxon>
    </lineage>
</organism>
<protein>
    <submittedName>
        <fullName evidence="2">Uncharacterized protein</fullName>
    </submittedName>
</protein>
<evidence type="ECO:0000313" key="1">
    <source>
        <dbReference type="Proteomes" id="UP000887576"/>
    </source>
</evidence>
<reference evidence="2" key="1">
    <citation type="submission" date="2022-11" db="UniProtKB">
        <authorList>
            <consortium name="WormBaseParasite"/>
        </authorList>
    </citation>
    <scope>IDENTIFICATION</scope>
</reference>
<dbReference type="Proteomes" id="UP000887576">
    <property type="component" value="Unplaced"/>
</dbReference>
<evidence type="ECO:0000313" key="2">
    <source>
        <dbReference type="WBParaSite" id="JU765_v2.g6353.t1"/>
    </source>
</evidence>
<name>A0AC34RFB2_9BILA</name>
<accession>A0AC34RFB2</accession>
<sequence length="534" mass="62322">MAFALYFYPDIMGHVCHCGAYDLVNNERHEPVVIPWNETNASSIDMLFKSVSDKYPPTVVKSFFLLQPLDIEPFYLLNWYSLTRVIAENYGYRSLRRVYNWSENIGGALFAAKNEGMTYSIDDKVVYIFVRPIHCDEMTAEMILLVKQPFGWRILANSHRRFTKHYKQIFNNLFSELEVDAKEIKNFLVGSVLPYPGIREVIKTSLPNEKIVWRYKDIMADHSIGENELVDKNRIIVPQFSEYYGRIFAGEEYFTDYNWYVPSVNETKFELHIGNSLIEFPSHYKPVPWVMAAKFTIPDNVSSITLYSLTVVEEMSFNQNQQYEIPISGCKNGIVTLFETINKECELKLESIDGEERKWIFGSLNVKNVVIPYPRLIICKGYCTIRYWYNGLLWTLKDSNGKEKIPTAVSFGKMNFTVGIDSLNDVLGEHFDFDKLLDEEFLKEEVKKRKRIEYDGNDYRITVATTQGFIKMLIISVFNHFMKRIMECIERKIGEPVLGFHFMMPTFKGNVHQSTIFKKAIKLLEIDFPEKRLG</sequence>